<protein>
    <recommendedName>
        <fullName evidence="4">DUF2938 domain-containing protein</fullName>
    </recommendedName>
</protein>
<keyword evidence="1" id="KW-0472">Membrane</keyword>
<gene>
    <name evidence="2" type="ORF">CKO28_24765</name>
</gene>
<evidence type="ECO:0000313" key="3">
    <source>
        <dbReference type="Proteomes" id="UP001296873"/>
    </source>
</evidence>
<dbReference type="EMBL" id="NRRL01000158">
    <property type="protein sequence ID" value="MBK1671218.1"/>
    <property type="molecule type" value="Genomic_DNA"/>
</dbReference>
<proteinExistence type="predicted"/>
<sequence>MPLNDVKGQVKAVLAGLITALGTALVIIPLFVFDLIMMPEPPSQAFAETLLGPVNPYVGFLFHVGYVTLVSSGFLVAVGRRPPVWAIAVFCMGLWIFAMISFFPIIGWGVAGATVRSSVALGAIGPHVVFGAILWACSRTIFREDEARAAGDIVS</sequence>
<evidence type="ECO:0000313" key="2">
    <source>
        <dbReference type="EMBL" id="MBK1671218.1"/>
    </source>
</evidence>
<reference evidence="2 3" key="1">
    <citation type="journal article" date="2020" name="Microorganisms">
        <title>Osmotic Adaptation and Compatible Solute Biosynthesis of Phototrophic Bacteria as Revealed from Genome Analyses.</title>
        <authorList>
            <person name="Imhoff J.F."/>
            <person name="Rahn T."/>
            <person name="Kunzel S."/>
            <person name="Keller A."/>
            <person name="Neulinger S.C."/>
        </authorList>
    </citation>
    <scope>NUCLEOTIDE SEQUENCE [LARGE SCALE GENOMIC DNA]</scope>
    <source>
        <strain evidence="2 3">DSM 9895</strain>
    </source>
</reference>
<evidence type="ECO:0000256" key="1">
    <source>
        <dbReference type="SAM" id="Phobius"/>
    </source>
</evidence>
<keyword evidence="1" id="KW-0812">Transmembrane</keyword>
<feature type="transmembrane region" description="Helical" evidence="1">
    <location>
        <begin position="84"/>
        <end position="106"/>
    </location>
</feature>
<organism evidence="2 3">
    <name type="scientific">Rhodovibrio sodomensis</name>
    <dbReference type="NCBI Taxonomy" id="1088"/>
    <lineage>
        <taxon>Bacteria</taxon>
        <taxon>Pseudomonadati</taxon>
        <taxon>Pseudomonadota</taxon>
        <taxon>Alphaproteobacteria</taxon>
        <taxon>Rhodospirillales</taxon>
        <taxon>Rhodovibrionaceae</taxon>
        <taxon>Rhodovibrio</taxon>
    </lineage>
</organism>
<dbReference type="RefSeq" id="WP_200343843.1">
    <property type="nucleotide sequence ID" value="NZ_NRRL01000158.1"/>
</dbReference>
<feature type="transmembrane region" description="Helical" evidence="1">
    <location>
        <begin position="118"/>
        <end position="138"/>
    </location>
</feature>
<evidence type="ECO:0008006" key="4">
    <source>
        <dbReference type="Google" id="ProtNLM"/>
    </source>
</evidence>
<dbReference type="Proteomes" id="UP001296873">
    <property type="component" value="Unassembled WGS sequence"/>
</dbReference>
<comment type="caution">
    <text evidence="2">The sequence shown here is derived from an EMBL/GenBank/DDBJ whole genome shotgun (WGS) entry which is preliminary data.</text>
</comment>
<keyword evidence="3" id="KW-1185">Reference proteome</keyword>
<name>A0ABS1DM69_9PROT</name>
<keyword evidence="1" id="KW-1133">Transmembrane helix</keyword>
<feature type="transmembrane region" description="Helical" evidence="1">
    <location>
        <begin position="12"/>
        <end position="37"/>
    </location>
</feature>
<accession>A0ABS1DM69</accession>
<feature type="transmembrane region" description="Helical" evidence="1">
    <location>
        <begin position="57"/>
        <end position="77"/>
    </location>
</feature>